<feature type="transmembrane region" description="Helical" evidence="1">
    <location>
        <begin position="52"/>
        <end position="69"/>
    </location>
</feature>
<evidence type="ECO:0000256" key="1">
    <source>
        <dbReference type="SAM" id="Phobius"/>
    </source>
</evidence>
<reference evidence="2" key="1">
    <citation type="submission" date="2020-09" db="EMBL/GenBank/DDBJ databases">
        <title>Novel species of Mucilaginibacter isolated from a glacier on the Tibetan Plateau.</title>
        <authorList>
            <person name="Liu Q."/>
            <person name="Xin Y.-H."/>
        </authorList>
    </citation>
    <scope>NUCLEOTIDE SEQUENCE</scope>
    <source>
        <strain evidence="2">ZB1P21</strain>
    </source>
</reference>
<evidence type="ECO:0000313" key="3">
    <source>
        <dbReference type="Proteomes" id="UP000619078"/>
    </source>
</evidence>
<protein>
    <submittedName>
        <fullName evidence="2">Uncharacterized protein</fullName>
    </submittedName>
</protein>
<dbReference type="RefSeq" id="WP_191163906.1">
    <property type="nucleotide sequence ID" value="NZ_JACWMX010000005.1"/>
</dbReference>
<feature type="transmembrane region" description="Helical" evidence="1">
    <location>
        <begin position="138"/>
        <end position="162"/>
    </location>
</feature>
<keyword evidence="1" id="KW-0812">Transmembrane</keyword>
<sequence>MELPKPIQNFINETPISKIGFWLQSLMTFYIKPLRFFTDFYSQNVSDRVKQCILYILLFIVIIVVFTGSETMETARIVISLFFITVPISTIIYLAATILRFDHLVAIRSISFSYISFLLWLTPAFLFTWIFIKNEDYTFLYIANIFNSVSIVFTFCFFWFIIHAKPLRILAAFCLSLILLNVLMFALSFINIGEERHDGIGFDPIVNEINGILPDLKSYPGIIYTRTTIVELGKKRIDSISILNNDTLTHFGQEGVNLYRHMAKINVRKIDSIIKVAKFNRTKHVLKPLRDFYFLINTYFDYPACDTCLIKSQVISNHKTGLVLKETKEYVIDDVYLQDFKKFEKNIKILEEDVNRANNPLTIPGVLLYPYYFVGDLLGKKTIHVYTNL</sequence>
<gene>
    <name evidence="2" type="ORF">IDJ76_13730</name>
</gene>
<keyword evidence="3" id="KW-1185">Reference proteome</keyword>
<organism evidence="2 3">
    <name type="scientific">Mucilaginibacter glaciei</name>
    <dbReference type="NCBI Taxonomy" id="2772109"/>
    <lineage>
        <taxon>Bacteria</taxon>
        <taxon>Pseudomonadati</taxon>
        <taxon>Bacteroidota</taxon>
        <taxon>Sphingobacteriia</taxon>
        <taxon>Sphingobacteriales</taxon>
        <taxon>Sphingobacteriaceae</taxon>
        <taxon>Mucilaginibacter</taxon>
    </lineage>
</organism>
<feature type="transmembrane region" description="Helical" evidence="1">
    <location>
        <begin position="111"/>
        <end position="132"/>
    </location>
</feature>
<dbReference type="Proteomes" id="UP000619078">
    <property type="component" value="Unassembled WGS sequence"/>
</dbReference>
<proteinExistence type="predicted"/>
<accession>A0A926S3E9</accession>
<keyword evidence="1" id="KW-1133">Transmembrane helix</keyword>
<dbReference type="AlphaFoldDB" id="A0A926S3E9"/>
<feature type="transmembrane region" description="Helical" evidence="1">
    <location>
        <begin position="75"/>
        <end position="99"/>
    </location>
</feature>
<feature type="transmembrane region" description="Helical" evidence="1">
    <location>
        <begin position="169"/>
        <end position="190"/>
    </location>
</feature>
<evidence type="ECO:0000313" key="2">
    <source>
        <dbReference type="EMBL" id="MBD1394164.1"/>
    </source>
</evidence>
<name>A0A926S3E9_9SPHI</name>
<keyword evidence="1" id="KW-0472">Membrane</keyword>
<dbReference type="EMBL" id="JACWMX010000005">
    <property type="protein sequence ID" value="MBD1394164.1"/>
    <property type="molecule type" value="Genomic_DNA"/>
</dbReference>
<comment type="caution">
    <text evidence="2">The sequence shown here is derived from an EMBL/GenBank/DDBJ whole genome shotgun (WGS) entry which is preliminary data.</text>
</comment>